<keyword evidence="1" id="KW-0812">Transmembrane</keyword>
<dbReference type="AlphaFoldDB" id="A0A917D6W7"/>
<feature type="transmembrane region" description="Helical" evidence="1">
    <location>
        <begin position="263"/>
        <end position="282"/>
    </location>
</feature>
<feature type="transmembrane region" description="Helical" evidence="1">
    <location>
        <begin position="101"/>
        <end position="127"/>
    </location>
</feature>
<gene>
    <name evidence="2" type="ORF">GCM10007425_03980</name>
</gene>
<evidence type="ECO:0000313" key="3">
    <source>
        <dbReference type="Proteomes" id="UP000616608"/>
    </source>
</evidence>
<reference evidence="2" key="1">
    <citation type="journal article" date="2014" name="Int. J. Syst. Evol. Microbiol.">
        <title>Complete genome sequence of Corynebacterium casei LMG S-19264T (=DSM 44701T), isolated from a smear-ripened cheese.</title>
        <authorList>
            <consortium name="US DOE Joint Genome Institute (JGI-PGF)"/>
            <person name="Walter F."/>
            <person name="Albersmeier A."/>
            <person name="Kalinowski J."/>
            <person name="Ruckert C."/>
        </authorList>
    </citation>
    <scope>NUCLEOTIDE SEQUENCE</scope>
    <source>
        <strain evidence="2">CGMCC 1.15760</strain>
    </source>
</reference>
<keyword evidence="1" id="KW-0472">Membrane</keyword>
<dbReference type="GO" id="GO:0005886">
    <property type="term" value="C:plasma membrane"/>
    <property type="evidence" value="ECO:0007669"/>
    <property type="project" value="TreeGrafter"/>
</dbReference>
<dbReference type="EMBL" id="BMJT01000001">
    <property type="protein sequence ID" value="GGG12859.1"/>
    <property type="molecule type" value="Genomic_DNA"/>
</dbReference>
<evidence type="ECO:0008006" key="4">
    <source>
        <dbReference type="Google" id="ProtNLM"/>
    </source>
</evidence>
<feature type="transmembrane region" description="Helical" evidence="1">
    <location>
        <begin position="181"/>
        <end position="201"/>
    </location>
</feature>
<feature type="transmembrane region" description="Helical" evidence="1">
    <location>
        <begin position="50"/>
        <end position="72"/>
    </location>
</feature>
<dbReference type="PANTHER" id="PTHR30354:SF7">
    <property type="entry name" value="BLL7963 PROTEIN"/>
    <property type="match status" value="1"/>
</dbReference>
<dbReference type="InterPro" id="IPR003474">
    <property type="entry name" value="Glcn_transporter"/>
</dbReference>
<dbReference type="Pfam" id="PF02447">
    <property type="entry name" value="GntP_permease"/>
    <property type="match status" value="1"/>
</dbReference>
<dbReference type="RefSeq" id="WP_188613334.1">
    <property type="nucleotide sequence ID" value="NZ_BMJT01000001.1"/>
</dbReference>
<protein>
    <recommendedName>
        <fullName evidence="4">GntP family permease</fullName>
    </recommendedName>
</protein>
<proteinExistence type="predicted"/>
<evidence type="ECO:0000313" key="2">
    <source>
        <dbReference type="EMBL" id="GGG12859.1"/>
    </source>
</evidence>
<reference evidence="2" key="2">
    <citation type="submission" date="2020-09" db="EMBL/GenBank/DDBJ databases">
        <authorList>
            <person name="Sun Q."/>
            <person name="Zhou Y."/>
        </authorList>
    </citation>
    <scope>NUCLEOTIDE SEQUENCE</scope>
    <source>
        <strain evidence="2">CGMCC 1.15760</strain>
    </source>
</reference>
<organism evidence="2 3">
    <name type="scientific">Lysinibacillus alkalisoli</name>
    <dbReference type="NCBI Taxonomy" id="1911548"/>
    <lineage>
        <taxon>Bacteria</taxon>
        <taxon>Bacillati</taxon>
        <taxon>Bacillota</taxon>
        <taxon>Bacilli</taxon>
        <taxon>Bacillales</taxon>
        <taxon>Bacillaceae</taxon>
        <taxon>Lysinibacillus</taxon>
    </lineage>
</organism>
<keyword evidence="1" id="KW-1133">Transmembrane helix</keyword>
<dbReference type="PANTHER" id="PTHR30354">
    <property type="entry name" value="GNT FAMILY GLUCONATE TRANSPORTER"/>
    <property type="match status" value="1"/>
</dbReference>
<dbReference type="GO" id="GO:0015128">
    <property type="term" value="F:gluconate transmembrane transporter activity"/>
    <property type="evidence" value="ECO:0007669"/>
    <property type="project" value="InterPro"/>
</dbReference>
<name>A0A917D6W7_9BACI</name>
<comment type="caution">
    <text evidence="2">The sequence shown here is derived from an EMBL/GenBank/DDBJ whole genome shotgun (WGS) entry which is preliminary data.</text>
</comment>
<sequence>MWSLITILISLILLVVLAMRGFTIIVIAPAVSLVVMLLNQMPILETFQDVYMSGFINYVKNYFLIFLFAAMFGKFMDDSGAARTIAQYLLRVLGKKSKLRVLISIMVVCAFLTYGGVSLFVVVFAILPIAKPIFKEMDIPWHLFIAAFFTGIATFTMTMLPGTPAIQNIIPITYLGTTVTAGAWIGLTATVAVIAFNIWYMKYALKKSEQRNETYASMKNLEQSDDPSLTADKYANKKLPNLFVSLTPPLLLLLLLNVFKVEVLYTLMITVVITSLVFWRYIDAKKKTLNIGATNAVLPIINTSADVGYGAVIAATAGFTVFQDMIADIPGNPLVSLYVATTLLAGITGSSSGGLGIAMETLTDTYLKLGVNPEAFHRVASIASGGLDALPHNGAVITTLVVTGLTHKDAYKHVFVTAVLAPIIAAIPALLVAITFY</sequence>
<evidence type="ECO:0000256" key="1">
    <source>
        <dbReference type="SAM" id="Phobius"/>
    </source>
</evidence>
<dbReference type="Proteomes" id="UP000616608">
    <property type="component" value="Unassembled WGS sequence"/>
</dbReference>
<feature type="transmembrane region" description="Helical" evidence="1">
    <location>
        <begin position="139"/>
        <end position="161"/>
    </location>
</feature>
<accession>A0A917D6W7</accession>
<feature type="transmembrane region" description="Helical" evidence="1">
    <location>
        <begin position="414"/>
        <end position="436"/>
    </location>
</feature>
<feature type="transmembrane region" description="Helical" evidence="1">
    <location>
        <begin position="239"/>
        <end position="257"/>
    </location>
</feature>
<keyword evidence="3" id="KW-1185">Reference proteome</keyword>
<feature type="transmembrane region" description="Helical" evidence="1">
    <location>
        <begin position="6"/>
        <end position="38"/>
    </location>
</feature>